<protein>
    <submittedName>
        <fullName evidence="3">Glycosyltransferase-like protein</fullName>
    </submittedName>
</protein>
<name>A0AA35G7J1_9FIRM</name>
<dbReference type="EMBL" id="AP025628">
    <property type="protein sequence ID" value="BDG59373.1"/>
    <property type="molecule type" value="Genomic_DNA"/>
</dbReference>
<sequence length="212" mass="24194">MLRVNAQVELQLLGDEQTRYRTRVEEVAEDRFRVSLPTAHGKPADMVPGDAVRGYLLKGHAMYVFDTRVLQRTGGLIPTLDLALPTHYERVQRRDWVRLDARLPARYARVEPVELDGPQPPPPRKTRTVDISGGGVALYLAEPLDPGTLVDVFIDLPDTQVVATAEVVRIIRSEPEGYLAGLRFVDIRERDRTAIMRYIFQEQRERRRKGLL</sequence>
<dbReference type="Proteomes" id="UP001163687">
    <property type="component" value="Chromosome"/>
</dbReference>
<reference evidence="3" key="1">
    <citation type="submission" date="2022-03" db="EMBL/GenBank/DDBJ databases">
        <title>Complete genome sequence of Caldinitratiruptor microaerophilus.</title>
        <authorList>
            <person name="Mukaiyama R."/>
            <person name="Nishiyama T."/>
            <person name="Ueda K."/>
        </authorList>
    </citation>
    <scope>NUCLEOTIDE SEQUENCE</scope>
    <source>
        <strain evidence="3">JCM 16183</strain>
    </source>
</reference>
<dbReference type="KEGG" id="cmic:caldi_04630"/>
<accession>A0AA35G7J1</accession>
<dbReference type="Pfam" id="PF07238">
    <property type="entry name" value="PilZ"/>
    <property type="match status" value="1"/>
</dbReference>
<dbReference type="Pfam" id="PF12945">
    <property type="entry name" value="PilZNR"/>
    <property type="match status" value="1"/>
</dbReference>
<keyword evidence="4" id="KW-1185">Reference proteome</keyword>
<dbReference type="AlphaFoldDB" id="A0AA35G7J1"/>
<evidence type="ECO:0000313" key="3">
    <source>
        <dbReference type="EMBL" id="BDG59373.1"/>
    </source>
</evidence>
<organism evidence="3 4">
    <name type="scientific">Caldinitratiruptor microaerophilus</name>
    <dbReference type="NCBI Taxonomy" id="671077"/>
    <lineage>
        <taxon>Bacteria</taxon>
        <taxon>Bacillati</taxon>
        <taxon>Bacillota</taxon>
        <taxon>Clostridia</taxon>
        <taxon>Eubacteriales</taxon>
        <taxon>Symbiobacteriaceae</taxon>
        <taxon>Caldinitratiruptor</taxon>
    </lineage>
</organism>
<feature type="domain" description="Type III secretion system flagellar brake protein YcgR PilZN" evidence="2">
    <location>
        <begin position="4"/>
        <end position="85"/>
    </location>
</feature>
<evidence type="ECO:0000259" key="1">
    <source>
        <dbReference type="Pfam" id="PF07238"/>
    </source>
</evidence>
<proteinExistence type="predicted"/>
<dbReference type="InterPro" id="IPR009926">
    <property type="entry name" value="T3SS_YcgR_PilZN"/>
</dbReference>
<dbReference type="RefSeq" id="WP_264843506.1">
    <property type="nucleotide sequence ID" value="NZ_AP025628.1"/>
</dbReference>
<dbReference type="Gene3D" id="2.40.10.220">
    <property type="entry name" value="predicted glycosyltransferase like domains"/>
    <property type="match status" value="1"/>
</dbReference>
<feature type="domain" description="PilZ" evidence="1">
    <location>
        <begin position="92"/>
        <end position="201"/>
    </location>
</feature>
<evidence type="ECO:0000259" key="2">
    <source>
        <dbReference type="Pfam" id="PF12945"/>
    </source>
</evidence>
<gene>
    <name evidence="3" type="ORF">caldi_04630</name>
</gene>
<dbReference type="InterPro" id="IPR009875">
    <property type="entry name" value="PilZ_domain"/>
</dbReference>
<evidence type="ECO:0000313" key="4">
    <source>
        <dbReference type="Proteomes" id="UP001163687"/>
    </source>
</evidence>
<dbReference type="GO" id="GO:0035438">
    <property type="term" value="F:cyclic-di-GMP binding"/>
    <property type="evidence" value="ECO:0007669"/>
    <property type="project" value="InterPro"/>
</dbReference>
<dbReference type="SUPFAM" id="SSF141371">
    <property type="entry name" value="PilZ domain-like"/>
    <property type="match status" value="1"/>
</dbReference>